<comment type="caution">
    <text evidence="2">The sequence shown here is derived from an EMBL/GenBank/DDBJ whole genome shotgun (WGS) entry which is preliminary data.</text>
</comment>
<name>A0AAV4VBU5_CAEEX</name>
<dbReference type="EMBL" id="BPLR01014287">
    <property type="protein sequence ID" value="GIY67851.1"/>
    <property type="molecule type" value="Genomic_DNA"/>
</dbReference>
<dbReference type="AlphaFoldDB" id="A0AAV4VBU5"/>
<sequence length="115" mass="12697">MPGEYQSPLAETPIQKDFGFHGDKAPRHRTANYSDQKSKERTDILSSHNFLFPKHRQPTVRSIVSNGGDKCPVQTLMCNCKDNDVHVLVSLCGRTSGHLFAHPLASTPPSSIVRG</sequence>
<dbReference type="Proteomes" id="UP001054945">
    <property type="component" value="Unassembled WGS sequence"/>
</dbReference>
<accession>A0AAV4VBU5</accession>
<evidence type="ECO:0000313" key="2">
    <source>
        <dbReference type="EMBL" id="GIY67851.1"/>
    </source>
</evidence>
<proteinExistence type="predicted"/>
<evidence type="ECO:0000313" key="3">
    <source>
        <dbReference type="Proteomes" id="UP001054945"/>
    </source>
</evidence>
<feature type="region of interest" description="Disordered" evidence="1">
    <location>
        <begin position="1"/>
        <end position="40"/>
    </location>
</feature>
<gene>
    <name evidence="2" type="ORF">CEXT_662611</name>
</gene>
<organism evidence="2 3">
    <name type="scientific">Caerostris extrusa</name>
    <name type="common">Bark spider</name>
    <name type="synonym">Caerostris bankana</name>
    <dbReference type="NCBI Taxonomy" id="172846"/>
    <lineage>
        <taxon>Eukaryota</taxon>
        <taxon>Metazoa</taxon>
        <taxon>Ecdysozoa</taxon>
        <taxon>Arthropoda</taxon>
        <taxon>Chelicerata</taxon>
        <taxon>Arachnida</taxon>
        <taxon>Araneae</taxon>
        <taxon>Araneomorphae</taxon>
        <taxon>Entelegynae</taxon>
        <taxon>Araneoidea</taxon>
        <taxon>Araneidae</taxon>
        <taxon>Caerostris</taxon>
    </lineage>
</organism>
<reference evidence="2 3" key="1">
    <citation type="submission" date="2021-06" db="EMBL/GenBank/DDBJ databases">
        <title>Caerostris extrusa draft genome.</title>
        <authorList>
            <person name="Kono N."/>
            <person name="Arakawa K."/>
        </authorList>
    </citation>
    <scope>NUCLEOTIDE SEQUENCE [LARGE SCALE GENOMIC DNA]</scope>
</reference>
<evidence type="ECO:0000256" key="1">
    <source>
        <dbReference type="SAM" id="MobiDB-lite"/>
    </source>
</evidence>
<protein>
    <submittedName>
        <fullName evidence="2">Uncharacterized protein</fullName>
    </submittedName>
</protein>
<keyword evidence="3" id="KW-1185">Reference proteome</keyword>